<accession>F0SGB3</accession>
<evidence type="ECO:0000313" key="3">
    <source>
        <dbReference type="EMBL" id="ADY59455.1"/>
    </source>
</evidence>
<keyword evidence="3" id="KW-0675">Receptor</keyword>
<dbReference type="Gene3D" id="3.40.190.10">
    <property type="entry name" value="Periplasmic binding protein-like II"/>
    <property type="match status" value="2"/>
</dbReference>
<evidence type="ECO:0000256" key="2">
    <source>
        <dbReference type="SAM" id="Phobius"/>
    </source>
</evidence>
<name>F0SGB3_RUBBR</name>
<dbReference type="AlphaFoldDB" id="F0SGB3"/>
<feature type="region of interest" description="Disordered" evidence="1">
    <location>
        <begin position="1"/>
        <end position="22"/>
    </location>
</feature>
<dbReference type="EMBL" id="CP002546">
    <property type="protein sequence ID" value="ADY59455.1"/>
    <property type="molecule type" value="Genomic_DNA"/>
</dbReference>
<dbReference type="KEGG" id="pbs:Plabr_1845"/>
<dbReference type="STRING" id="756272.Plabr_1845"/>
<dbReference type="SUPFAM" id="SSF53850">
    <property type="entry name" value="Periplasmic binding protein-like II"/>
    <property type="match status" value="1"/>
</dbReference>
<protein>
    <submittedName>
        <fullName evidence="3">TRAP transporter solute receptor TAXI family protein</fullName>
    </submittedName>
</protein>
<proteinExistence type="predicted"/>
<dbReference type="eggNOG" id="COG5493">
    <property type="taxonomic scope" value="Bacteria"/>
</dbReference>
<keyword evidence="2" id="KW-1133">Transmembrane helix</keyword>
<dbReference type="Proteomes" id="UP000006860">
    <property type="component" value="Chromosome"/>
</dbReference>
<evidence type="ECO:0000256" key="1">
    <source>
        <dbReference type="SAM" id="MobiDB-lite"/>
    </source>
</evidence>
<reference evidence="4" key="1">
    <citation type="submission" date="2011-02" db="EMBL/GenBank/DDBJ databases">
        <title>The complete genome of Planctomyces brasiliensis DSM 5305.</title>
        <authorList>
            <person name="Lucas S."/>
            <person name="Copeland A."/>
            <person name="Lapidus A."/>
            <person name="Bruce D."/>
            <person name="Goodwin L."/>
            <person name="Pitluck S."/>
            <person name="Kyrpides N."/>
            <person name="Mavromatis K."/>
            <person name="Pagani I."/>
            <person name="Ivanova N."/>
            <person name="Ovchinnikova G."/>
            <person name="Lu M."/>
            <person name="Detter J.C."/>
            <person name="Han C."/>
            <person name="Land M."/>
            <person name="Hauser L."/>
            <person name="Markowitz V."/>
            <person name="Cheng J.-F."/>
            <person name="Hugenholtz P."/>
            <person name="Woyke T."/>
            <person name="Wu D."/>
            <person name="Tindall B."/>
            <person name="Pomrenke H.G."/>
            <person name="Brambilla E."/>
            <person name="Klenk H.-P."/>
            <person name="Eisen J.A."/>
        </authorList>
    </citation>
    <scope>NUCLEOTIDE SEQUENCE [LARGE SCALE GENOMIC DNA]</scope>
    <source>
        <strain evidence="4">ATCC 49424 / DSM 5305 / JCM 21570 / NBRC 103401 / IFAM 1448</strain>
    </source>
</reference>
<gene>
    <name evidence="3" type="ordered locus">Plabr_1845</name>
</gene>
<dbReference type="RefSeq" id="WP_013628182.1">
    <property type="nucleotide sequence ID" value="NC_015174.1"/>
</dbReference>
<keyword evidence="4" id="KW-1185">Reference proteome</keyword>
<dbReference type="HOGENOM" id="CLU_030939_0_0_0"/>
<dbReference type="Pfam" id="PF16868">
    <property type="entry name" value="NMT1_3"/>
    <property type="match status" value="1"/>
</dbReference>
<dbReference type="OrthoDB" id="237270at2"/>
<dbReference type="InterPro" id="IPR011852">
    <property type="entry name" value="TRAP_TAXI"/>
</dbReference>
<evidence type="ECO:0000313" key="4">
    <source>
        <dbReference type="Proteomes" id="UP000006860"/>
    </source>
</evidence>
<dbReference type="PANTHER" id="PTHR42941">
    <property type="entry name" value="SLL1037 PROTEIN"/>
    <property type="match status" value="1"/>
</dbReference>
<feature type="transmembrane region" description="Helical" evidence="2">
    <location>
        <begin position="375"/>
        <end position="394"/>
    </location>
</feature>
<dbReference type="eggNOG" id="COG2358">
    <property type="taxonomic scope" value="Bacteria"/>
</dbReference>
<keyword evidence="2" id="KW-0812">Transmembrane</keyword>
<feature type="transmembrane region" description="Helical" evidence="2">
    <location>
        <begin position="39"/>
        <end position="57"/>
    </location>
</feature>
<sequence>MSASQSADSSEDTLPEGHTNKPSLFREFEESRRLIMKTWGPMALAVAFAFLVAWFFVEPAPPDHMKIAAGPRDGAYFRYATEYAEVFARNGYELEVIETAGSIENYRLLTEENDVHLAIVQGGTKPETLSDAEFEAIASLYYEPLWIFVRDDQEMTRLKDLSGKTVAIGPPDSGTHAIARKLLQANGLIETVPSDSEADGTVELDGAVKLSDAGGYAAIQQLRDAEIDAACLVLPAGHSLIDELLSTPDVSLLQFDRMEAYRRLYPFLSSVTLYEGVVDLERNLPGSDTKLLAPVANMICTSELHDAFVPLLIKAAQSSHQKAGIFASKNKFPSLEFAEYKPHPAALDFFQYGPSFLNRYLPFWLASFINRMKIMMLPLITLAFPLIKMAPPIYRWQIRARIYRWYDLLRELDQQRDDRSVERIQKDLAEIQTMQNELKEVKVPLSYMEEFYNLHMHIELVKRRLSRRLDESNDEADADSLPDGGKD</sequence>
<keyword evidence="2" id="KW-0472">Membrane</keyword>
<dbReference type="PANTHER" id="PTHR42941:SF1">
    <property type="entry name" value="SLL1037 PROTEIN"/>
    <property type="match status" value="1"/>
</dbReference>
<organism evidence="3 4">
    <name type="scientific">Rubinisphaera brasiliensis (strain ATCC 49424 / DSM 5305 / JCM 21570 / IAM 15109 / NBRC 103401 / IFAM 1448)</name>
    <name type="common">Planctomyces brasiliensis</name>
    <dbReference type="NCBI Taxonomy" id="756272"/>
    <lineage>
        <taxon>Bacteria</taxon>
        <taxon>Pseudomonadati</taxon>
        <taxon>Planctomycetota</taxon>
        <taxon>Planctomycetia</taxon>
        <taxon>Planctomycetales</taxon>
        <taxon>Planctomycetaceae</taxon>
        <taxon>Rubinisphaera</taxon>
    </lineage>
</organism>